<organism evidence="4 6">
    <name type="scientific">Devosia limi DSM 17137</name>
    <dbReference type="NCBI Taxonomy" id="1121477"/>
    <lineage>
        <taxon>Bacteria</taxon>
        <taxon>Pseudomonadati</taxon>
        <taxon>Pseudomonadota</taxon>
        <taxon>Alphaproteobacteria</taxon>
        <taxon>Hyphomicrobiales</taxon>
        <taxon>Devosiaceae</taxon>
        <taxon>Devosia</taxon>
    </lineage>
</organism>
<gene>
    <name evidence="5" type="ORF">SAMN02745223_02949</name>
    <name evidence="4" type="ORF">VW29_09735</name>
</gene>
<keyword evidence="6" id="KW-1185">Reference proteome</keyword>
<name>A0A0F5LQR1_9HYPH</name>
<dbReference type="PATRIC" id="fig|1121477.3.peg.3055"/>
<evidence type="ECO:0000313" key="7">
    <source>
        <dbReference type="Proteomes" id="UP000184533"/>
    </source>
</evidence>
<accession>A0A0F5LQR1</accession>
<feature type="domain" description="TerD" evidence="3">
    <location>
        <begin position="89"/>
        <end position="216"/>
    </location>
</feature>
<proteinExistence type="predicted"/>
<feature type="region of interest" description="Disordered" evidence="2">
    <location>
        <begin position="73"/>
        <end position="101"/>
    </location>
</feature>
<evidence type="ECO:0000313" key="6">
    <source>
        <dbReference type="Proteomes" id="UP000033608"/>
    </source>
</evidence>
<dbReference type="PANTHER" id="PTHR32097">
    <property type="entry name" value="CAMP-BINDING PROTEIN 1-RELATED"/>
    <property type="match status" value="1"/>
</dbReference>
<reference evidence="4 6" key="1">
    <citation type="submission" date="2015-03" db="EMBL/GenBank/DDBJ databases">
        <authorList>
            <person name="Hassan Y.I."/>
            <person name="Lepp D."/>
            <person name="Zhou T."/>
        </authorList>
    </citation>
    <scope>NUCLEOTIDE SEQUENCE [LARGE SCALE GENOMIC DNA]</scope>
    <source>
        <strain evidence="4 6">DSM 17137</strain>
    </source>
</reference>
<evidence type="ECO:0000313" key="4">
    <source>
        <dbReference type="EMBL" id="KKB84668.1"/>
    </source>
</evidence>
<evidence type="ECO:0000256" key="2">
    <source>
        <dbReference type="SAM" id="MobiDB-lite"/>
    </source>
</evidence>
<dbReference type="Proteomes" id="UP000033608">
    <property type="component" value="Unassembled WGS sequence"/>
</dbReference>
<protein>
    <submittedName>
        <fullName evidence="4">Stress protein</fullName>
    </submittedName>
    <submittedName>
        <fullName evidence="5">Tellurium resistance protein TerD</fullName>
    </submittedName>
</protein>
<dbReference type="AlphaFoldDB" id="A0A0F5LQR1"/>
<keyword evidence="1" id="KW-0778">Tellurium resistance</keyword>
<dbReference type="RefSeq" id="WP_046135130.1">
    <property type="nucleotide sequence ID" value="NZ_FQVC01000009.1"/>
</dbReference>
<dbReference type="PANTHER" id="PTHR32097:SF17">
    <property type="entry name" value="CAMP-BINDING PROTEIN 1-RELATED"/>
    <property type="match status" value="1"/>
</dbReference>
<dbReference type="InterPro" id="IPR003325">
    <property type="entry name" value="TerD"/>
</dbReference>
<dbReference type="CDD" id="cd06974">
    <property type="entry name" value="TerD_like"/>
    <property type="match status" value="1"/>
</dbReference>
<dbReference type="OrthoDB" id="8070245at2"/>
<dbReference type="STRING" id="1121477.SAMN02745223_02949"/>
<dbReference type="GO" id="GO:0046690">
    <property type="term" value="P:response to tellurium ion"/>
    <property type="evidence" value="ECO:0007669"/>
    <property type="project" value="UniProtKB-KW"/>
</dbReference>
<dbReference type="EMBL" id="FQVC01000009">
    <property type="protein sequence ID" value="SHF54999.1"/>
    <property type="molecule type" value="Genomic_DNA"/>
</dbReference>
<dbReference type="EMBL" id="LAJF01000068">
    <property type="protein sequence ID" value="KKB84668.1"/>
    <property type="molecule type" value="Genomic_DNA"/>
</dbReference>
<dbReference type="InterPro" id="IPR051324">
    <property type="entry name" value="Stress/Tellurium_Resist"/>
</dbReference>
<dbReference type="Pfam" id="PF02342">
    <property type="entry name" value="TerD"/>
    <property type="match status" value="1"/>
</dbReference>
<sequence length="217" mass="23259">MLTLSLEKPGVQAPKLKLSLNKGAQFTARIEWQCNANHRDDVDVHALEARNDGNGAKVTELASVLSTYNTKLMNPSGGALPSDRDGSFQTPSGGLSHSGDKRVQNNTETIVIDGSKLPVGVNEIPILVTVHEAEHGAGHEAGEEEEDEAAFGDIDVCTITLLDDTGKELGAYRLSEEFKEFNVVQFGSLLLGDNGWEYAAVGSGFNGDFNDVLTHFS</sequence>
<evidence type="ECO:0000313" key="5">
    <source>
        <dbReference type="EMBL" id="SHF54999.1"/>
    </source>
</evidence>
<evidence type="ECO:0000259" key="3">
    <source>
        <dbReference type="Pfam" id="PF02342"/>
    </source>
</evidence>
<evidence type="ECO:0000256" key="1">
    <source>
        <dbReference type="ARBA" id="ARBA00022686"/>
    </source>
</evidence>
<dbReference type="Proteomes" id="UP000184533">
    <property type="component" value="Unassembled WGS sequence"/>
</dbReference>
<dbReference type="Gene3D" id="2.60.60.30">
    <property type="entry name" value="sav2460 like domains"/>
    <property type="match status" value="1"/>
</dbReference>
<reference evidence="5 7" key="2">
    <citation type="submission" date="2016-11" db="EMBL/GenBank/DDBJ databases">
        <authorList>
            <person name="Jaros S."/>
            <person name="Januszkiewicz K."/>
            <person name="Wedrychowicz H."/>
        </authorList>
    </citation>
    <scope>NUCLEOTIDE SEQUENCE [LARGE SCALE GENOMIC DNA]</scope>
    <source>
        <strain evidence="5 7">DSM 17137</strain>
    </source>
</reference>